<name>A0A4Y2FEK6_ARAVE</name>
<feature type="region of interest" description="Disordered" evidence="1">
    <location>
        <begin position="557"/>
        <end position="619"/>
    </location>
</feature>
<evidence type="ECO:0000313" key="2">
    <source>
        <dbReference type="EMBL" id="GBM39088.1"/>
    </source>
</evidence>
<comment type="caution">
    <text evidence="2">The sequence shown here is derived from an EMBL/GenBank/DDBJ whole genome shotgun (WGS) entry which is preliminary data.</text>
</comment>
<feature type="compositionally biased region" description="Polar residues" evidence="1">
    <location>
        <begin position="610"/>
        <end position="619"/>
    </location>
</feature>
<gene>
    <name evidence="2" type="ORF">AVEN_190225_1</name>
</gene>
<accession>A0A4Y2FEK6</accession>
<dbReference type="EMBL" id="BGPR01000884">
    <property type="protein sequence ID" value="GBM39088.1"/>
    <property type="molecule type" value="Genomic_DNA"/>
</dbReference>
<dbReference type="AlphaFoldDB" id="A0A4Y2FEK6"/>
<organism evidence="2 3">
    <name type="scientific">Araneus ventricosus</name>
    <name type="common">Orbweaver spider</name>
    <name type="synonym">Epeira ventricosa</name>
    <dbReference type="NCBI Taxonomy" id="182803"/>
    <lineage>
        <taxon>Eukaryota</taxon>
        <taxon>Metazoa</taxon>
        <taxon>Ecdysozoa</taxon>
        <taxon>Arthropoda</taxon>
        <taxon>Chelicerata</taxon>
        <taxon>Arachnida</taxon>
        <taxon>Araneae</taxon>
        <taxon>Araneomorphae</taxon>
        <taxon>Entelegynae</taxon>
        <taxon>Araneoidea</taxon>
        <taxon>Araneidae</taxon>
        <taxon>Araneus</taxon>
    </lineage>
</organism>
<keyword evidence="3" id="KW-1185">Reference proteome</keyword>
<protein>
    <submittedName>
        <fullName evidence="2">Uncharacterized protein</fullName>
    </submittedName>
</protein>
<feature type="region of interest" description="Disordered" evidence="1">
    <location>
        <begin position="428"/>
        <end position="448"/>
    </location>
</feature>
<feature type="compositionally biased region" description="Polar residues" evidence="1">
    <location>
        <begin position="1047"/>
        <end position="1072"/>
    </location>
</feature>
<sequence length="1171" mass="131194">MRVKPDLQSCTLEGTEFIRYVLIMFVDSKEKFLESVEVTHLKRLLLLFIILASGTVIQTVRSRSLKLEESDSHSKGNIRKKRKLDDVDVINRFELDRVPSLQDAFRNLPPFEKDWINSPPTNFTFHELSPTDKPANDSSEFKLELSKDEEHVFSGRYRSNSAVNWWYSVESYSNVTHFNFTDTESEVDNILEDRTAVTRKQDEDHVVSRVPGLRSGRWSTFDEVVLESPTTPGVTVTLPPQAETPNVTTRYILLQSGRIVAINVTSVSNVFKSTSGSNGGNKPSLPPVYFGARIRKSNSSATNNVNEINKRPNVESADVKPVNLGPNRVNTQVSPERLQNIRHDPVPTKPPTLIRSNVLTPPPVIRKSTIAERLQNIRADFTTTNPPTSGLSSMRSATIATNVVKPAVYDIIRTNLQILPEKLQNLTDSATTKSPSPIFSTIHTPPPTLRTQVLPERLQNLRIDPVTTKSPDVEEVPRTRTVALTPPPTVRTNVITETPTTSDKEVELTKRPITTSAPERISFSSILPEISTNPTTETVKITNVVTKKAFETPTPTKPVLLIRHPDPPTTRRIRDPQQVPTKQPIVLPSTSMPTPSTPKTTKAENFSRGKPTTQIPPSLSYSLPPRNIIETIFEVFQPDTSELPFLVVTFDSLKKQSPTIVPAVENTSVENRRSNRERTGRLIESNVEYEKVRSTKPSLVHYNFNPYHRTSITSIQDSPATRVLTTTWNRNRGPSSIQVTPPVNSIVEKDFKTTESVPKLQHDFVRINAVTPPTTPAIAPPSPLANPATTTRRPRYRGLSFVTNKPTVPPKTVPPPSPTTSRKPRQNQGFHLRNSIGFQTIPPAAFLDRRTLTGSTTSAPDIKASTEGEMRMDQVFRFEPTRKNAVRADQLQNLPTPGVTPAYTIQWFRPTTKKARLTSTKPTVPRVIPSTRSPRRLEERVRPIPSIPLKETSTRERNSPRQRLQLVTEAEQDKSASTSTAKPFRVYYFEPKRKKQRKNDPPTDPPKSPRDRIATERVQATTSNPPWRARGDHPQRAPRVLSESPRRSQPSVARSATPSAPIQGITGLTNNQDRSRRGRARVVSLQTANPVSTTQVVPTVQSPSKKPWYSPFIRHQPNVRTTVLTTNNYRATATPSLARSTKAIPVQSFPLPPGDSFEEVIFQPLEIRRIN</sequence>
<feature type="compositionally biased region" description="Pro residues" evidence="1">
    <location>
        <begin position="773"/>
        <end position="784"/>
    </location>
</feature>
<evidence type="ECO:0000313" key="3">
    <source>
        <dbReference type="Proteomes" id="UP000499080"/>
    </source>
</evidence>
<feature type="compositionally biased region" description="Low complexity" evidence="1">
    <location>
        <begin position="588"/>
        <end position="600"/>
    </location>
</feature>
<dbReference type="OrthoDB" id="6433129at2759"/>
<feature type="region of interest" description="Disordered" evidence="1">
    <location>
        <begin position="484"/>
        <end position="508"/>
    </location>
</feature>
<feature type="compositionally biased region" description="Polar residues" evidence="1">
    <location>
        <begin position="428"/>
        <end position="443"/>
    </location>
</feature>
<reference evidence="2 3" key="1">
    <citation type="journal article" date="2019" name="Sci. Rep.">
        <title>Orb-weaving spider Araneus ventricosus genome elucidates the spidroin gene catalogue.</title>
        <authorList>
            <person name="Kono N."/>
            <person name="Nakamura H."/>
            <person name="Ohtoshi R."/>
            <person name="Moran D.A.P."/>
            <person name="Shinohara A."/>
            <person name="Yoshida Y."/>
            <person name="Fujiwara M."/>
            <person name="Mori M."/>
            <person name="Tomita M."/>
            <person name="Arakawa K."/>
        </authorList>
    </citation>
    <scope>NUCLEOTIDE SEQUENCE [LARGE SCALE GENOMIC DNA]</scope>
</reference>
<feature type="compositionally biased region" description="Polar residues" evidence="1">
    <location>
        <begin position="490"/>
        <end position="501"/>
    </location>
</feature>
<feature type="region of interest" description="Disordered" evidence="1">
    <location>
        <begin position="915"/>
        <end position="1079"/>
    </location>
</feature>
<feature type="region of interest" description="Disordered" evidence="1">
    <location>
        <begin position="771"/>
        <end position="827"/>
    </location>
</feature>
<evidence type="ECO:0000256" key="1">
    <source>
        <dbReference type="SAM" id="MobiDB-lite"/>
    </source>
</evidence>
<feature type="compositionally biased region" description="Pro residues" evidence="1">
    <location>
        <begin position="807"/>
        <end position="818"/>
    </location>
</feature>
<proteinExistence type="predicted"/>
<dbReference type="Proteomes" id="UP000499080">
    <property type="component" value="Unassembled WGS sequence"/>
</dbReference>